<feature type="non-terminal residue" evidence="2">
    <location>
        <position position="1"/>
    </location>
</feature>
<dbReference type="AlphaFoldDB" id="A0A8S3ZQX5"/>
<organism evidence="2 3">
    <name type="scientific">Candidula unifasciata</name>
    <dbReference type="NCBI Taxonomy" id="100452"/>
    <lineage>
        <taxon>Eukaryota</taxon>
        <taxon>Metazoa</taxon>
        <taxon>Spiralia</taxon>
        <taxon>Lophotrochozoa</taxon>
        <taxon>Mollusca</taxon>
        <taxon>Gastropoda</taxon>
        <taxon>Heterobranchia</taxon>
        <taxon>Euthyneura</taxon>
        <taxon>Panpulmonata</taxon>
        <taxon>Eupulmonata</taxon>
        <taxon>Stylommatophora</taxon>
        <taxon>Helicina</taxon>
        <taxon>Helicoidea</taxon>
        <taxon>Geomitridae</taxon>
        <taxon>Candidula</taxon>
    </lineage>
</organism>
<feature type="compositionally biased region" description="Basic and acidic residues" evidence="1">
    <location>
        <begin position="75"/>
        <end position="85"/>
    </location>
</feature>
<feature type="non-terminal residue" evidence="2">
    <location>
        <position position="85"/>
    </location>
</feature>
<protein>
    <submittedName>
        <fullName evidence="2">Uncharacterized protein</fullName>
    </submittedName>
</protein>
<feature type="compositionally biased region" description="Acidic residues" evidence="1">
    <location>
        <begin position="1"/>
        <end position="13"/>
    </location>
</feature>
<dbReference type="Proteomes" id="UP000678393">
    <property type="component" value="Unassembled WGS sequence"/>
</dbReference>
<feature type="compositionally biased region" description="Polar residues" evidence="1">
    <location>
        <begin position="46"/>
        <end position="56"/>
    </location>
</feature>
<feature type="region of interest" description="Disordered" evidence="1">
    <location>
        <begin position="1"/>
        <end position="85"/>
    </location>
</feature>
<sequence>REPQVEIDIEENGGTEQTHDNDGQSEGEDDHNEIKDGIGNIGGDETSPNGMGNHNSQHLHDVIGGIDDTAEDDESRANEDKPLMN</sequence>
<evidence type="ECO:0000313" key="3">
    <source>
        <dbReference type="Proteomes" id="UP000678393"/>
    </source>
</evidence>
<keyword evidence="3" id="KW-1185">Reference proteome</keyword>
<gene>
    <name evidence="2" type="ORF">CUNI_LOCUS14399</name>
</gene>
<evidence type="ECO:0000256" key="1">
    <source>
        <dbReference type="SAM" id="MobiDB-lite"/>
    </source>
</evidence>
<evidence type="ECO:0000313" key="2">
    <source>
        <dbReference type="EMBL" id="CAG5128841.1"/>
    </source>
</evidence>
<dbReference type="EMBL" id="CAJHNH020003235">
    <property type="protein sequence ID" value="CAG5128841.1"/>
    <property type="molecule type" value="Genomic_DNA"/>
</dbReference>
<accession>A0A8S3ZQX5</accession>
<reference evidence="2" key="1">
    <citation type="submission" date="2021-04" db="EMBL/GenBank/DDBJ databases">
        <authorList>
            <consortium name="Molecular Ecology Group"/>
        </authorList>
    </citation>
    <scope>NUCLEOTIDE SEQUENCE</scope>
</reference>
<comment type="caution">
    <text evidence="2">The sequence shown here is derived from an EMBL/GenBank/DDBJ whole genome shotgun (WGS) entry which is preliminary data.</text>
</comment>
<name>A0A8S3ZQX5_9EUPU</name>
<proteinExistence type="predicted"/>